<proteinExistence type="predicted"/>
<dbReference type="EMBL" id="JWIZ01000052">
    <property type="protein sequence ID" value="KMK51081.1"/>
    <property type="molecule type" value="Genomic_DNA"/>
</dbReference>
<dbReference type="Pfam" id="PF04985">
    <property type="entry name" value="Phage_tube"/>
    <property type="match status" value="1"/>
</dbReference>
<dbReference type="RefSeq" id="WP_047977314.1">
    <property type="nucleotide sequence ID" value="NZ_JWIZ01000052.1"/>
</dbReference>
<comment type="caution">
    <text evidence="1">The sequence shown here is derived from an EMBL/GenBank/DDBJ whole genome shotgun (WGS) entry which is preliminary data.</text>
</comment>
<dbReference type="Proteomes" id="UP000036270">
    <property type="component" value="Unassembled WGS sequence"/>
</dbReference>
<dbReference type="PATRIC" id="fig|67855.3.peg.1711"/>
<reference evidence="1 2" key="1">
    <citation type="submission" date="2014-12" db="EMBL/GenBank/DDBJ databases">
        <title>Reclassification of Actinobacillus muris as Muribacter muris.</title>
        <authorList>
            <person name="Christensen H."/>
            <person name="Nicklas W."/>
            <person name="Bisgaard M."/>
        </authorList>
    </citation>
    <scope>NUCLEOTIDE SEQUENCE [LARGE SCALE GENOMIC DNA]</scope>
    <source>
        <strain evidence="1 2">Ackerman80-443D</strain>
    </source>
</reference>
<evidence type="ECO:0000313" key="1">
    <source>
        <dbReference type="EMBL" id="KMK51081.1"/>
    </source>
</evidence>
<sequence>MALPRKLKNFNGSVDSVSYHGEITEVTLPKLTQKMEEYRSGGMFAPVKVNLGHELLEAEFKVGGLTTSLLKLYGKGIQDTMFRFNGAYQQDDTDEVSAVDILMKGRIEEIDGGNSKAGDDTEFSYKMALSYYKLSVDGADIIEIDVLNYVFKVDGKDLLSKHRKAMGL</sequence>
<keyword evidence="2" id="KW-1185">Reference proteome</keyword>
<organism evidence="1 2">
    <name type="scientific">Muribacter muris</name>
    <dbReference type="NCBI Taxonomy" id="67855"/>
    <lineage>
        <taxon>Bacteria</taxon>
        <taxon>Pseudomonadati</taxon>
        <taxon>Pseudomonadota</taxon>
        <taxon>Gammaproteobacteria</taxon>
        <taxon>Pasteurellales</taxon>
        <taxon>Pasteurellaceae</taxon>
        <taxon>Muribacter</taxon>
    </lineage>
</organism>
<evidence type="ECO:0000313" key="2">
    <source>
        <dbReference type="Proteomes" id="UP000036270"/>
    </source>
</evidence>
<dbReference type="NCBIfam" id="TIGR01611">
    <property type="entry name" value="tail_tube"/>
    <property type="match status" value="1"/>
</dbReference>
<dbReference type="STRING" id="67855.RO21_08215"/>
<dbReference type="AlphaFoldDB" id="A0A0J5P459"/>
<protein>
    <submittedName>
        <fullName evidence="1">Major tail tube protein</fullName>
    </submittedName>
</protein>
<name>A0A0J5P459_9PAST</name>
<dbReference type="InterPro" id="IPR006498">
    <property type="entry name" value="Tail_tube"/>
</dbReference>
<gene>
    <name evidence="1" type="ORF">RO21_08215</name>
</gene>
<accession>A0A0J5P459</accession>